<dbReference type="Pfam" id="PF01042">
    <property type="entry name" value="Ribonuc_L-PSP"/>
    <property type="match status" value="1"/>
</dbReference>
<gene>
    <name evidence="1" type="ORF">NHG85_15455</name>
</gene>
<protein>
    <submittedName>
        <fullName evidence="1">RidA family protein</fullName>
    </submittedName>
</protein>
<dbReference type="Proteomes" id="UP001139477">
    <property type="component" value="Unassembled WGS sequence"/>
</dbReference>
<dbReference type="SUPFAM" id="SSF55298">
    <property type="entry name" value="YjgF-like"/>
    <property type="match status" value="1"/>
</dbReference>
<dbReference type="RefSeq" id="WP_253333949.1">
    <property type="nucleotide sequence ID" value="NZ_JAMYXC010000240.1"/>
</dbReference>
<dbReference type="PANTHER" id="PTHR47328">
    <property type="match status" value="1"/>
</dbReference>
<dbReference type="PANTHER" id="PTHR47328:SF1">
    <property type="entry name" value="RUTC FAMILY PROTEIN YOAB"/>
    <property type="match status" value="1"/>
</dbReference>
<evidence type="ECO:0000313" key="2">
    <source>
        <dbReference type="Proteomes" id="UP001139477"/>
    </source>
</evidence>
<organism evidence="1 2">
    <name type="scientific">Limimaricola litoreus</name>
    <dbReference type="NCBI Taxonomy" id="2955316"/>
    <lineage>
        <taxon>Bacteria</taxon>
        <taxon>Pseudomonadati</taxon>
        <taxon>Pseudomonadota</taxon>
        <taxon>Alphaproteobacteria</taxon>
        <taxon>Rhodobacterales</taxon>
        <taxon>Paracoccaceae</taxon>
        <taxon>Limimaricola</taxon>
    </lineage>
</organism>
<dbReference type="InterPro" id="IPR035709">
    <property type="entry name" value="YoaB-like"/>
</dbReference>
<dbReference type="Gene3D" id="3.30.1330.40">
    <property type="entry name" value="RutC-like"/>
    <property type="match status" value="1"/>
</dbReference>
<dbReference type="EMBL" id="JAMYXC010000240">
    <property type="protein sequence ID" value="MCP1169906.1"/>
    <property type="molecule type" value="Genomic_DNA"/>
</dbReference>
<dbReference type="CDD" id="cd06150">
    <property type="entry name" value="YjgF_YER057c_UK114_like_2"/>
    <property type="match status" value="1"/>
</dbReference>
<keyword evidence="2" id="KW-1185">Reference proteome</keyword>
<name>A0A9X2JSM9_9RHOB</name>
<comment type="caution">
    <text evidence="1">The sequence shown here is derived from an EMBL/GenBank/DDBJ whole genome shotgun (WGS) entry which is preliminary data.</text>
</comment>
<sequence length="122" mass="12883">MIERHHTTARMSRIVKHHGTVYLCGQVGAGPDVAAQTKDCLARVEALLEEAGSSKSHMLQAIVWLAHMSDFDAMNEVWDAWVPEDHAPARACGEARLAGSDLLVEVIVTAAIPGAEAGGAGA</sequence>
<reference evidence="1" key="1">
    <citation type="submission" date="2022-06" db="EMBL/GenBank/DDBJ databases">
        <title>Limimaricola sediminis sp. nov., isolated from an intertidal sediment.</title>
        <authorList>
            <person name="Shao X."/>
        </authorList>
    </citation>
    <scope>NUCLEOTIDE SEQUENCE</scope>
    <source>
        <strain evidence="1">ASW11-118</strain>
    </source>
</reference>
<evidence type="ECO:0000313" key="1">
    <source>
        <dbReference type="EMBL" id="MCP1169906.1"/>
    </source>
</evidence>
<accession>A0A9X2JSM9</accession>
<proteinExistence type="predicted"/>
<dbReference type="InterPro" id="IPR035959">
    <property type="entry name" value="RutC-like_sf"/>
</dbReference>
<dbReference type="AlphaFoldDB" id="A0A9X2JSM9"/>
<dbReference type="InterPro" id="IPR006175">
    <property type="entry name" value="YjgF/YER057c/UK114"/>
</dbReference>